<keyword evidence="1" id="KW-0472">Membrane</keyword>
<organism evidence="2 3">
    <name type="scientific">Saccharomonospora amisosensis</name>
    <dbReference type="NCBI Taxonomy" id="1128677"/>
    <lineage>
        <taxon>Bacteria</taxon>
        <taxon>Bacillati</taxon>
        <taxon>Actinomycetota</taxon>
        <taxon>Actinomycetes</taxon>
        <taxon>Pseudonocardiales</taxon>
        <taxon>Pseudonocardiaceae</taxon>
        <taxon>Saccharomonospora</taxon>
    </lineage>
</organism>
<dbReference type="AlphaFoldDB" id="A0A7X5ZTX0"/>
<accession>A0A7X5ZTX0</accession>
<feature type="transmembrane region" description="Helical" evidence="1">
    <location>
        <begin position="39"/>
        <end position="59"/>
    </location>
</feature>
<proteinExistence type="predicted"/>
<reference evidence="2 3" key="1">
    <citation type="submission" date="2020-03" db="EMBL/GenBank/DDBJ databases">
        <title>Sequencing the genomes of 1000 actinobacteria strains.</title>
        <authorList>
            <person name="Klenk H.-P."/>
        </authorList>
    </citation>
    <scope>NUCLEOTIDE SEQUENCE [LARGE SCALE GENOMIC DNA]</scope>
    <source>
        <strain evidence="2 3">DSM 45685</strain>
    </source>
</reference>
<dbReference type="EMBL" id="JAAOYM010000002">
    <property type="protein sequence ID" value="NIJ14755.1"/>
    <property type="molecule type" value="Genomic_DNA"/>
</dbReference>
<dbReference type="Proteomes" id="UP000545493">
    <property type="component" value="Unassembled WGS sequence"/>
</dbReference>
<evidence type="ECO:0008006" key="4">
    <source>
        <dbReference type="Google" id="ProtNLM"/>
    </source>
</evidence>
<evidence type="ECO:0000313" key="2">
    <source>
        <dbReference type="EMBL" id="NIJ14755.1"/>
    </source>
</evidence>
<feature type="transmembrane region" description="Helical" evidence="1">
    <location>
        <begin position="12"/>
        <end position="33"/>
    </location>
</feature>
<dbReference type="RefSeq" id="WP_167177141.1">
    <property type="nucleotide sequence ID" value="NZ_JAAOYM010000002.1"/>
</dbReference>
<keyword evidence="3" id="KW-1185">Reference proteome</keyword>
<gene>
    <name evidence="2" type="ORF">FHU38_005156</name>
</gene>
<comment type="caution">
    <text evidence="2">The sequence shown here is derived from an EMBL/GenBank/DDBJ whole genome shotgun (WGS) entry which is preliminary data.</text>
</comment>
<sequence>MTEPLYLERGVGYGPLLWGPAFAVVGSLVELLVGDRPHWFMWVLVAFGLLVLTSVWVYARRRFLTVRVTGEELWQGQQRQPIADIADIPDATDNTDVGTLTGARVLGGGWSAPHKYQEVPLRLADGSVVVAWARDAEALRTALRTAMRHCDT</sequence>
<evidence type="ECO:0000313" key="3">
    <source>
        <dbReference type="Proteomes" id="UP000545493"/>
    </source>
</evidence>
<keyword evidence="1" id="KW-1133">Transmembrane helix</keyword>
<evidence type="ECO:0000256" key="1">
    <source>
        <dbReference type="SAM" id="Phobius"/>
    </source>
</evidence>
<name>A0A7X5ZTX0_9PSEU</name>
<protein>
    <recommendedName>
        <fullName evidence="4">DUF3093 family protein</fullName>
    </recommendedName>
</protein>
<keyword evidence="1" id="KW-0812">Transmembrane</keyword>